<protein>
    <submittedName>
        <fullName evidence="3">Ribosome-associated translation inhibitor RaiA</fullName>
    </submittedName>
</protein>
<dbReference type="PANTHER" id="PTHR33231:SF1">
    <property type="entry name" value="30S RIBOSOMAL PROTEIN"/>
    <property type="match status" value="1"/>
</dbReference>
<dbReference type="InterPro" id="IPR036567">
    <property type="entry name" value="RHF-like"/>
</dbReference>
<dbReference type="NCBIfam" id="TIGR00741">
    <property type="entry name" value="yfiA"/>
    <property type="match status" value="1"/>
</dbReference>
<keyword evidence="1" id="KW-0810">Translation regulation</keyword>
<evidence type="ECO:0000313" key="3">
    <source>
        <dbReference type="EMBL" id="MCA9383326.1"/>
    </source>
</evidence>
<evidence type="ECO:0000313" key="4">
    <source>
        <dbReference type="Proteomes" id="UP000783287"/>
    </source>
</evidence>
<dbReference type="InterPro" id="IPR032528">
    <property type="entry name" value="Ribosom_S30AE_C"/>
</dbReference>
<dbReference type="InterPro" id="IPR003489">
    <property type="entry name" value="RHF/RaiA"/>
</dbReference>
<gene>
    <name evidence="3" type="primary">raiA</name>
    <name evidence="3" type="ORF">KC909_03095</name>
</gene>
<dbReference type="Proteomes" id="UP000783287">
    <property type="component" value="Unassembled WGS sequence"/>
</dbReference>
<feature type="domain" description="Sigma 54 modulation/S30EA ribosomal protein C-terminal" evidence="2">
    <location>
        <begin position="133"/>
        <end position="187"/>
    </location>
</feature>
<comment type="caution">
    <text evidence="3">The sequence shown here is derived from an EMBL/GenBank/DDBJ whole genome shotgun (WGS) entry which is preliminary data.</text>
</comment>
<name>A0A955L5Z4_9BACT</name>
<dbReference type="PANTHER" id="PTHR33231">
    <property type="entry name" value="30S RIBOSOMAL PROTEIN"/>
    <property type="match status" value="1"/>
</dbReference>
<accession>A0A955L5Z4</accession>
<dbReference type="InterPro" id="IPR038416">
    <property type="entry name" value="Ribosom_S30AE_C_sf"/>
</dbReference>
<dbReference type="GO" id="GO:0043024">
    <property type="term" value="F:ribosomal small subunit binding"/>
    <property type="evidence" value="ECO:0007669"/>
    <property type="project" value="TreeGrafter"/>
</dbReference>
<dbReference type="AlphaFoldDB" id="A0A955L5Z4"/>
<dbReference type="Gene3D" id="3.30.160.100">
    <property type="entry name" value="Ribosome hibernation promotion factor-like"/>
    <property type="match status" value="1"/>
</dbReference>
<reference evidence="3" key="2">
    <citation type="journal article" date="2021" name="Microbiome">
        <title>Successional dynamics and alternative stable states in a saline activated sludge microbial community over 9 years.</title>
        <authorList>
            <person name="Wang Y."/>
            <person name="Ye J."/>
            <person name="Ju F."/>
            <person name="Liu L."/>
            <person name="Boyd J.A."/>
            <person name="Deng Y."/>
            <person name="Parks D.H."/>
            <person name="Jiang X."/>
            <person name="Yin X."/>
            <person name="Woodcroft B.J."/>
            <person name="Tyson G.W."/>
            <person name="Hugenholtz P."/>
            <person name="Polz M.F."/>
            <person name="Zhang T."/>
        </authorList>
    </citation>
    <scope>NUCLEOTIDE SEQUENCE</scope>
    <source>
        <strain evidence="3">HKST-UBA14</strain>
    </source>
</reference>
<dbReference type="Gene3D" id="3.30.505.50">
    <property type="entry name" value="Sigma 54 modulation/S30EA ribosomal protein, C-terminal domain"/>
    <property type="match status" value="1"/>
</dbReference>
<organism evidence="3 4">
    <name type="scientific">Candidatus Dojkabacteria bacterium</name>
    <dbReference type="NCBI Taxonomy" id="2099670"/>
    <lineage>
        <taxon>Bacteria</taxon>
        <taxon>Candidatus Dojkabacteria</taxon>
    </lineage>
</organism>
<evidence type="ECO:0000256" key="1">
    <source>
        <dbReference type="ARBA" id="ARBA00022845"/>
    </source>
</evidence>
<sequence length="192" mass="22591">MLDIQYIGKNIKISDKIQDYVQEKLSKHEKLLEKNTGITVLIKENKSNSGDTRNYKMEISSNMPHAFIRVEGRGSEISSIIDELEVLLKRRLKRYHDQFQKWQKEVPWRVREIEDTLNDVPDYEENISYKDYEPEIKVKEYSDDTPLHPAEAIEKMELIGHECFLFNNIETGKYSMIYKRSDGGYGLVQPKA</sequence>
<proteinExistence type="predicted"/>
<dbReference type="GO" id="GO:0022627">
    <property type="term" value="C:cytosolic small ribosomal subunit"/>
    <property type="evidence" value="ECO:0007669"/>
    <property type="project" value="TreeGrafter"/>
</dbReference>
<reference evidence="3" key="1">
    <citation type="submission" date="2020-04" db="EMBL/GenBank/DDBJ databases">
        <authorList>
            <person name="Zhang T."/>
        </authorList>
    </citation>
    <scope>NUCLEOTIDE SEQUENCE</scope>
    <source>
        <strain evidence="3">HKST-UBA14</strain>
    </source>
</reference>
<dbReference type="EMBL" id="JAGQLK010000055">
    <property type="protein sequence ID" value="MCA9383326.1"/>
    <property type="molecule type" value="Genomic_DNA"/>
</dbReference>
<dbReference type="InterPro" id="IPR050574">
    <property type="entry name" value="HPF/YfiA_ribosome-assoc"/>
</dbReference>
<evidence type="ECO:0000259" key="2">
    <source>
        <dbReference type="Pfam" id="PF16321"/>
    </source>
</evidence>
<dbReference type="SUPFAM" id="SSF69754">
    <property type="entry name" value="Ribosome binding protein Y (YfiA homologue)"/>
    <property type="match status" value="1"/>
</dbReference>
<dbReference type="Pfam" id="PF16321">
    <property type="entry name" value="Ribosom_S30AE_C"/>
    <property type="match status" value="1"/>
</dbReference>
<dbReference type="Pfam" id="PF02482">
    <property type="entry name" value="Ribosomal_S30AE"/>
    <property type="match status" value="1"/>
</dbReference>
<dbReference type="GO" id="GO:0045900">
    <property type="term" value="P:negative regulation of translational elongation"/>
    <property type="evidence" value="ECO:0007669"/>
    <property type="project" value="TreeGrafter"/>
</dbReference>